<evidence type="ECO:0000256" key="1">
    <source>
        <dbReference type="SAM" id="MobiDB-lite"/>
    </source>
</evidence>
<dbReference type="AlphaFoldDB" id="A0A8D9AVZ9"/>
<accession>A0A8D9AVZ9</accession>
<feature type="domain" description="C2H2-type" evidence="2">
    <location>
        <begin position="218"/>
        <end position="238"/>
    </location>
</feature>
<proteinExistence type="predicted"/>
<organism evidence="3">
    <name type="scientific">Cacopsylla melanoneura</name>
    <dbReference type="NCBI Taxonomy" id="428564"/>
    <lineage>
        <taxon>Eukaryota</taxon>
        <taxon>Metazoa</taxon>
        <taxon>Ecdysozoa</taxon>
        <taxon>Arthropoda</taxon>
        <taxon>Hexapoda</taxon>
        <taxon>Insecta</taxon>
        <taxon>Pterygota</taxon>
        <taxon>Neoptera</taxon>
        <taxon>Paraneoptera</taxon>
        <taxon>Hemiptera</taxon>
        <taxon>Sternorrhyncha</taxon>
        <taxon>Psylloidea</taxon>
        <taxon>Psyllidae</taxon>
        <taxon>Psyllinae</taxon>
        <taxon>Cacopsylla</taxon>
    </lineage>
</organism>
<dbReference type="SMART" id="SM00355">
    <property type="entry name" value="ZnF_C2H2"/>
    <property type="match status" value="3"/>
</dbReference>
<dbReference type="InterPro" id="IPR013087">
    <property type="entry name" value="Znf_C2H2_type"/>
</dbReference>
<feature type="domain" description="C2H2-type" evidence="2">
    <location>
        <begin position="113"/>
        <end position="139"/>
    </location>
</feature>
<protein>
    <recommendedName>
        <fullName evidence="2">C2H2-type domain-containing protein</fullName>
    </recommendedName>
</protein>
<name>A0A8D9AVZ9_9HEMI</name>
<feature type="domain" description="C2H2-type" evidence="2">
    <location>
        <begin position="154"/>
        <end position="177"/>
    </location>
</feature>
<evidence type="ECO:0000259" key="2">
    <source>
        <dbReference type="SMART" id="SM00355"/>
    </source>
</evidence>
<reference evidence="3" key="1">
    <citation type="submission" date="2021-05" db="EMBL/GenBank/DDBJ databases">
        <authorList>
            <person name="Alioto T."/>
            <person name="Alioto T."/>
            <person name="Gomez Garrido J."/>
        </authorList>
    </citation>
    <scope>NUCLEOTIDE SEQUENCE</scope>
</reference>
<dbReference type="EMBL" id="HBUF01585781">
    <property type="protein sequence ID" value="CAG6771742.1"/>
    <property type="molecule type" value="Transcribed_RNA"/>
</dbReference>
<sequence length="257" mass="29744">MTNIGDIIRQRRLRWVGHLSRMEEGRIAHKIAFSELKEGCRKQCKPKQRWTDTVKADLKTFQIDINTWRELAANRNEWRQNIKVKTEEIHNKKVEQAATRRAERHTYEENDEWQCPFCPFRRQGNRGRQYVQSHITQKHPPDPSTLRQQNLQQVLCDRCGFEAKSKAGLGSHQRSKHPEMVTINPRNPIKVVTNRSEAPQNSPHSPQTTQQLPANNALACPACGRVCRSKPGLLLHMKNQSCRRQLESGIIGHDGLQ</sequence>
<feature type="region of interest" description="Disordered" evidence="1">
    <location>
        <begin position="194"/>
        <end position="213"/>
    </location>
</feature>
<dbReference type="Gene3D" id="3.30.160.60">
    <property type="entry name" value="Classic Zinc Finger"/>
    <property type="match status" value="1"/>
</dbReference>
<evidence type="ECO:0000313" key="3">
    <source>
        <dbReference type="EMBL" id="CAG6771742.1"/>
    </source>
</evidence>